<dbReference type="EnsemblMetazoa" id="AMAM006848-RA">
    <property type="protein sequence ID" value="AMAM006848-PA"/>
    <property type="gene ID" value="AMAM006848"/>
</dbReference>
<dbReference type="FunFam" id="3.30.160.60:FF:001270">
    <property type="entry name" value="zinc finger protein 583 isoform X1"/>
    <property type="match status" value="1"/>
</dbReference>
<dbReference type="PANTHER" id="PTHR24394">
    <property type="entry name" value="ZINC FINGER PROTEIN"/>
    <property type="match status" value="1"/>
</dbReference>
<evidence type="ECO:0000256" key="6">
    <source>
        <dbReference type="ARBA" id="ARBA00023242"/>
    </source>
</evidence>
<evidence type="ECO:0000259" key="9">
    <source>
        <dbReference type="PROSITE" id="PS50157"/>
    </source>
</evidence>
<keyword evidence="11" id="KW-1185">Reference proteome</keyword>
<dbReference type="Gene3D" id="3.30.160.60">
    <property type="entry name" value="Classic Zinc Finger"/>
    <property type="match status" value="4"/>
</dbReference>
<proteinExistence type="predicted"/>
<keyword evidence="6" id="KW-0539">Nucleus</keyword>
<evidence type="ECO:0000256" key="4">
    <source>
        <dbReference type="ARBA" id="ARBA00022771"/>
    </source>
</evidence>
<name>A0A182SHE8_9DIPT</name>
<reference evidence="10" key="2">
    <citation type="submission" date="2020-05" db="UniProtKB">
        <authorList>
            <consortium name="EnsemblMetazoa"/>
        </authorList>
    </citation>
    <scope>IDENTIFICATION</scope>
    <source>
        <strain evidence="10">maculatus3</strain>
    </source>
</reference>
<keyword evidence="2" id="KW-0479">Metal-binding</keyword>
<dbReference type="AlphaFoldDB" id="A0A182SHE8"/>
<protein>
    <recommendedName>
        <fullName evidence="9">C2H2-type domain-containing protein</fullName>
    </recommendedName>
</protein>
<dbReference type="PROSITE" id="PS50157">
    <property type="entry name" value="ZINC_FINGER_C2H2_2"/>
    <property type="match status" value="6"/>
</dbReference>
<dbReference type="SMART" id="SM00355">
    <property type="entry name" value="ZnF_C2H2"/>
    <property type="match status" value="6"/>
</dbReference>
<sequence>MESQGINERFKDKDSNKRTRLKDKKPTVVGFATNIICPHCSDVFDQDKQLLAHGKLKHPEEFETIECTQCMEEFATYDALYKHESSLHRNGYQCRYCKKQLHNSNALQSHENVHTKRQTFSCSVCNKRFSQYTSMWRHMRIHNDIKAYECDICKRRFRQRTVMLAHRLVHTGEKPYVCEICDKSFRDRSTLARHRQVHTKSNVKKENQA</sequence>
<dbReference type="PROSITE" id="PS00028">
    <property type="entry name" value="ZINC_FINGER_C2H2_1"/>
    <property type="match status" value="5"/>
</dbReference>
<dbReference type="SUPFAM" id="SSF57667">
    <property type="entry name" value="beta-beta-alpha zinc fingers"/>
    <property type="match status" value="2"/>
</dbReference>
<dbReference type="PANTHER" id="PTHR24394:SF29">
    <property type="entry name" value="MYONEURIN"/>
    <property type="match status" value="1"/>
</dbReference>
<feature type="domain" description="C2H2-type" evidence="9">
    <location>
        <begin position="35"/>
        <end position="63"/>
    </location>
</feature>
<reference evidence="11" key="1">
    <citation type="submission" date="2013-09" db="EMBL/GenBank/DDBJ databases">
        <title>The Genome Sequence of Anopheles maculatus species B.</title>
        <authorList>
            <consortium name="The Broad Institute Genomics Platform"/>
            <person name="Neafsey D.E."/>
            <person name="Besansky N."/>
            <person name="Howell P."/>
            <person name="Walton C."/>
            <person name="Young S.K."/>
            <person name="Zeng Q."/>
            <person name="Gargeya S."/>
            <person name="Fitzgerald M."/>
            <person name="Haas B."/>
            <person name="Abouelleil A."/>
            <person name="Allen A.W."/>
            <person name="Alvarado L."/>
            <person name="Arachchi H.M."/>
            <person name="Berlin A.M."/>
            <person name="Chapman S.B."/>
            <person name="Gainer-Dewar J."/>
            <person name="Goldberg J."/>
            <person name="Griggs A."/>
            <person name="Gujja S."/>
            <person name="Hansen M."/>
            <person name="Howarth C."/>
            <person name="Imamovic A."/>
            <person name="Ireland A."/>
            <person name="Larimer J."/>
            <person name="McCowan C."/>
            <person name="Murphy C."/>
            <person name="Pearson M."/>
            <person name="Poon T.W."/>
            <person name="Priest M."/>
            <person name="Roberts A."/>
            <person name="Saif S."/>
            <person name="Shea T."/>
            <person name="Sisk P."/>
            <person name="Sykes S."/>
            <person name="Wortman J."/>
            <person name="Nusbaum C."/>
            <person name="Birren B."/>
        </authorList>
    </citation>
    <scope>NUCLEOTIDE SEQUENCE [LARGE SCALE GENOMIC DNA]</scope>
    <source>
        <strain evidence="11">maculatus3</strain>
    </source>
</reference>
<dbReference type="Pfam" id="PF13912">
    <property type="entry name" value="zf-C2H2_6"/>
    <property type="match status" value="1"/>
</dbReference>
<organism evidence="10 11">
    <name type="scientific">Anopheles maculatus</name>
    <dbReference type="NCBI Taxonomy" id="74869"/>
    <lineage>
        <taxon>Eukaryota</taxon>
        <taxon>Metazoa</taxon>
        <taxon>Ecdysozoa</taxon>
        <taxon>Arthropoda</taxon>
        <taxon>Hexapoda</taxon>
        <taxon>Insecta</taxon>
        <taxon>Pterygota</taxon>
        <taxon>Neoptera</taxon>
        <taxon>Endopterygota</taxon>
        <taxon>Diptera</taxon>
        <taxon>Nematocera</taxon>
        <taxon>Culicoidea</taxon>
        <taxon>Culicidae</taxon>
        <taxon>Anophelinae</taxon>
        <taxon>Anopheles</taxon>
        <taxon>Anopheles maculatus group</taxon>
    </lineage>
</organism>
<evidence type="ECO:0000313" key="10">
    <source>
        <dbReference type="EnsemblMetazoa" id="AMAM006848-PA"/>
    </source>
</evidence>
<accession>A0A182SHE8</accession>
<dbReference type="InterPro" id="IPR036236">
    <property type="entry name" value="Znf_C2H2_sf"/>
</dbReference>
<evidence type="ECO:0000256" key="3">
    <source>
        <dbReference type="ARBA" id="ARBA00022737"/>
    </source>
</evidence>
<evidence type="ECO:0000256" key="1">
    <source>
        <dbReference type="ARBA" id="ARBA00004123"/>
    </source>
</evidence>
<keyword evidence="5" id="KW-0862">Zinc</keyword>
<feature type="compositionally biased region" description="Basic and acidic residues" evidence="8">
    <location>
        <begin position="8"/>
        <end position="17"/>
    </location>
</feature>
<evidence type="ECO:0000256" key="2">
    <source>
        <dbReference type="ARBA" id="ARBA00022723"/>
    </source>
</evidence>
<evidence type="ECO:0000256" key="7">
    <source>
        <dbReference type="PROSITE-ProRule" id="PRU00042"/>
    </source>
</evidence>
<dbReference type="VEuPathDB" id="VectorBase:AMAM006848"/>
<feature type="domain" description="C2H2-type" evidence="9">
    <location>
        <begin position="148"/>
        <end position="175"/>
    </location>
</feature>
<feature type="region of interest" description="Disordered" evidence="8">
    <location>
        <begin position="1"/>
        <end position="23"/>
    </location>
</feature>
<dbReference type="GO" id="GO:0000981">
    <property type="term" value="F:DNA-binding transcription factor activity, RNA polymerase II-specific"/>
    <property type="evidence" value="ECO:0007669"/>
    <property type="project" value="TreeGrafter"/>
</dbReference>
<feature type="domain" description="C2H2-type" evidence="9">
    <location>
        <begin position="65"/>
        <end position="93"/>
    </location>
</feature>
<feature type="domain" description="C2H2-type" evidence="9">
    <location>
        <begin position="92"/>
        <end position="119"/>
    </location>
</feature>
<evidence type="ECO:0000256" key="8">
    <source>
        <dbReference type="SAM" id="MobiDB-lite"/>
    </source>
</evidence>
<keyword evidence="4 7" id="KW-0863">Zinc-finger</keyword>
<feature type="domain" description="C2H2-type" evidence="9">
    <location>
        <begin position="176"/>
        <end position="203"/>
    </location>
</feature>
<keyword evidence="3" id="KW-0677">Repeat</keyword>
<comment type="subcellular location">
    <subcellularLocation>
        <location evidence="1">Nucleus</location>
    </subcellularLocation>
</comment>
<dbReference type="Pfam" id="PF00096">
    <property type="entry name" value="zf-C2H2"/>
    <property type="match status" value="3"/>
</dbReference>
<evidence type="ECO:0000256" key="5">
    <source>
        <dbReference type="ARBA" id="ARBA00022833"/>
    </source>
</evidence>
<evidence type="ECO:0000313" key="11">
    <source>
        <dbReference type="Proteomes" id="UP000075901"/>
    </source>
</evidence>
<dbReference type="InterPro" id="IPR013087">
    <property type="entry name" value="Znf_C2H2_type"/>
</dbReference>
<feature type="domain" description="C2H2-type" evidence="9">
    <location>
        <begin position="120"/>
        <end position="147"/>
    </location>
</feature>
<dbReference type="GO" id="GO:0005634">
    <property type="term" value="C:nucleus"/>
    <property type="evidence" value="ECO:0007669"/>
    <property type="project" value="UniProtKB-SubCell"/>
</dbReference>
<dbReference type="Proteomes" id="UP000075901">
    <property type="component" value="Unassembled WGS sequence"/>
</dbReference>
<dbReference type="FunFam" id="3.30.160.60:FF:000446">
    <property type="entry name" value="Zinc finger protein"/>
    <property type="match status" value="1"/>
</dbReference>
<dbReference type="GO" id="GO:0008270">
    <property type="term" value="F:zinc ion binding"/>
    <property type="evidence" value="ECO:0007669"/>
    <property type="project" value="UniProtKB-KW"/>
</dbReference>